<feature type="signal peptide" evidence="1">
    <location>
        <begin position="1"/>
        <end position="27"/>
    </location>
</feature>
<protein>
    <submittedName>
        <fullName evidence="2">Uncharacterized protein</fullName>
    </submittedName>
</protein>
<keyword evidence="1" id="KW-0732">Signal</keyword>
<feature type="chain" id="PRO_5044256654" evidence="1">
    <location>
        <begin position="28"/>
        <end position="104"/>
    </location>
</feature>
<dbReference type="EMBL" id="FMTL01000004">
    <property type="protein sequence ID" value="SCW81908.1"/>
    <property type="molecule type" value="Genomic_DNA"/>
</dbReference>
<dbReference type="AlphaFoldDB" id="A0AB37ZBT1"/>
<evidence type="ECO:0000256" key="1">
    <source>
        <dbReference type="SAM" id="SignalP"/>
    </source>
</evidence>
<reference evidence="2 3" key="1">
    <citation type="submission" date="2016-10" db="EMBL/GenBank/DDBJ databases">
        <authorList>
            <person name="Varghese N."/>
            <person name="Submissions S."/>
        </authorList>
    </citation>
    <scope>NUCLEOTIDE SEQUENCE [LARGE SCALE GENOMIC DNA]</scope>
    <source>
        <strain evidence="2 3">DSM 17833</strain>
    </source>
</reference>
<accession>A0AB37ZBT1</accession>
<evidence type="ECO:0000313" key="3">
    <source>
        <dbReference type="Proteomes" id="UP000242418"/>
    </source>
</evidence>
<name>A0AB37ZBT1_9PSED</name>
<keyword evidence="3" id="KW-1185">Reference proteome</keyword>
<sequence length="104" mass="11017">MTKISMQPLSLSTLAGASALAFAISSAAPVAATQKAEEPRAVKFSYTQASPSNESLQIIFSQSATGSFEDRISSVYSNLSSSQTELGVEYEALLLNNLSSLYED</sequence>
<proteinExistence type="predicted"/>
<comment type="caution">
    <text evidence="2">The sequence shown here is derived from an EMBL/GenBank/DDBJ whole genome shotgun (WGS) entry which is preliminary data.</text>
</comment>
<organism evidence="2 3">
    <name type="scientific">Pseudomonas peli</name>
    <dbReference type="NCBI Taxonomy" id="592361"/>
    <lineage>
        <taxon>Bacteria</taxon>
        <taxon>Pseudomonadati</taxon>
        <taxon>Pseudomonadota</taxon>
        <taxon>Gammaproteobacteria</taxon>
        <taxon>Pseudomonadales</taxon>
        <taxon>Pseudomonadaceae</taxon>
        <taxon>Pseudomonas</taxon>
    </lineage>
</organism>
<evidence type="ECO:0000313" key="2">
    <source>
        <dbReference type="EMBL" id="SCW81908.1"/>
    </source>
</evidence>
<gene>
    <name evidence="2" type="ORF">SAMN05216370_3723</name>
</gene>
<dbReference type="RefSeq" id="WP_090255329.1">
    <property type="nucleotide sequence ID" value="NZ_FMTL01000004.1"/>
</dbReference>
<dbReference type="Proteomes" id="UP000242418">
    <property type="component" value="Unassembled WGS sequence"/>
</dbReference>